<proteinExistence type="inferred from homology"/>
<gene>
    <name evidence="2" type="primary">dtd</name>
    <name evidence="3" type="ORF">BE15_21780</name>
</gene>
<dbReference type="FunFam" id="3.50.80.10:FF:000001">
    <property type="entry name" value="D-aminoacyl-tRNA deacylase"/>
    <property type="match status" value="1"/>
</dbReference>
<dbReference type="Pfam" id="PF02580">
    <property type="entry name" value="Tyr_Deacylase"/>
    <property type="match status" value="1"/>
</dbReference>
<evidence type="ECO:0000313" key="3">
    <source>
        <dbReference type="EMBL" id="KYF60918.1"/>
    </source>
</evidence>
<dbReference type="GO" id="GO:0000049">
    <property type="term" value="F:tRNA binding"/>
    <property type="evidence" value="ECO:0007669"/>
    <property type="project" value="UniProtKB-UniRule"/>
</dbReference>
<comment type="caution">
    <text evidence="3">The sequence shown here is derived from an EMBL/GenBank/DDBJ whole genome shotgun (WGS) entry which is preliminary data.</text>
</comment>
<dbReference type="Proteomes" id="UP000075260">
    <property type="component" value="Unassembled WGS sequence"/>
</dbReference>
<comment type="catalytic activity">
    <reaction evidence="2">
        <text>glycyl-tRNA(Ala) + H2O = tRNA(Ala) + glycine + H(+)</text>
        <dbReference type="Rhea" id="RHEA:53744"/>
        <dbReference type="Rhea" id="RHEA-COMP:9657"/>
        <dbReference type="Rhea" id="RHEA-COMP:13640"/>
        <dbReference type="ChEBI" id="CHEBI:15377"/>
        <dbReference type="ChEBI" id="CHEBI:15378"/>
        <dbReference type="ChEBI" id="CHEBI:57305"/>
        <dbReference type="ChEBI" id="CHEBI:78442"/>
        <dbReference type="ChEBI" id="CHEBI:78522"/>
    </reaction>
</comment>
<dbReference type="AlphaFoldDB" id="A0A150PZZ0"/>
<sequence>MRAVVQRALAARVEVDGQVVGAIERGLVVFVGAAKDDDDADADNVANKVAGLRVFSDDAGKMSRALADVPGGGVLAISQFTVFGDVRRGLRPSFDGAMEPVRAEALYERFVAALRARGLDVATGRFRADMRVFVENDGPVTILIDSKRTF</sequence>
<comment type="subunit">
    <text evidence="2">Homodimer.</text>
</comment>
<keyword evidence="2" id="KW-0963">Cytoplasm</keyword>
<protein>
    <recommendedName>
        <fullName evidence="2">D-aminoacyl-tRNA deacylase</fullName>
        <shortName evidence="2">DTD</shortName>
        <ecNumber evidence="2">3.1.1.96</ecNumber>
    </recommendedName>
    <alternativeName>
        <fullName evidence="2">Gly-tRNA(Ala) deacylase</fullName>
        <ecNumber evidence="2">3.1.1.-</ecNumber>
    </alternativeName>
</protein>
<dbReference type="RefSeq" id="WP_061613304.1">
    <property type="nucleotide sequence ID" value="NZ_JEMA01001239.1"/>
</dbReference>
<dbReference type="Gene3D" id="3.50.80.10">
    <property type="entry name" value="D-tyrosyl-tRNA(Tyr) deacylase"/>
    <property type="match status" value="1"/>
</dbReference>
<feature type="short sequence motif" description="Gly-cisPro motif, important for rejection of L-amino acids" evidence="2">
    <location>
        <begin position="138"/>
        <end position="139"/>
    </location>
</feature>
<reference evidence="3 4" key="1">
    <citation type="submission" date="2014-02" db="EMBL/GenBank/DDBJ databases">
        <title>The small core and large imbalanced accessory genome model reveals a collaborative survival strategy of Sorangium cellulosum strains in nature.</title>
        <authorList>
            <person name="Han K."/>
            <person name="Peng R."/>
            <person name="Blom J."/>
            <person name="Li Y.-Z."/>
        </authorList>
    </citation>
    <scope>NUCLEOTIDE SEQUENCE [LARGE SCALE GENOMIC DNA]</scope>
    <source>
        <strain evidence="3 4">So0008-312</strain>
    </source>
</reference>
<keyword evidence="2" id="KW-0378">Hydrolase</keyword>
<evidence type="ECO:0000313" key="4">
    <source>
        <dbReference type="Proteomes" id="UP000075260"/>
    </source>
</evidence>
<dbReference type="GO" id="GO:0043908">
    <property type="term" value="F:Ser(Gly)-tRNA(Ala) hydrolase activity"/>
    <property type="evidence" value="ECO:0007669"/>
    <property type="project" value="UniProtKB-UniRule"/>
</dbReference>
<dbReference type="EC" id="3.1.1.-" evidence="2"/>
<evidence type="ECO:0000256" key="2">
    <source>
        <dbReference type="HAMAP-Rule" id="MF_00518"/>
    </source>
</evidence>
<dbReference type="EMBL" id="JEMA01001239">
    <property type="protein sequence ID" value="KYF60918.1"/>
    <property type="molecule type" value="Genomic_DNA"/>
</dbReference>
<accession>A0A150PZZ0</accession>
<dbReference type="GO" id="GO:0005737">
    <property type="term" value="C:cytoplasm"/>
    <property type="evidence" value="ECO:0007669"/>
    <property type="project" value="UniProtKB-SubCell"/>
</dbReference>
<dbReference type="EC" id="3.1.1.96" evidence="2"/>
<dbReference type="GO" id="GO:0019478">
    <property type="term" value="P:D-amino acid catabolic process"/>
    <property type="evidence" value="ECO:0007669"/>
    <property type="project" value="UniProtKB-UniRule"/>
</dbReference>
<dbReference type="GO" id="GO:0051500">
    <property type="term" value="F:D-tyrosyl-tRNA(Tyr) deacylase activity"/>
    <property type="evidence" value="ECO:0007669"/>
    <property type="project" value="TreeGrafter"/>
</dbReference>
<comment type="function">
    <text evidence="2">An aminoacyl-tRNA editing enzyme that deacylates mischarged D-aminoacyl-tRNAs. Also deacylates mischarged glycyl-tRNA(Ala), protecting cells against glycine mischarging by AlaRS. Acts via tRNA-based rather than protein-based catalysis; rejects L-amino acids rather than detecting D-amino acids in the active site. By recycling D-aminoacyl-tRNA to D-amino acids and free tRNA molecules, this enzyme counteracts the toxicity associated with the formation of D-aminoacyl-tRNA entities in vivo and helps enforce protein L-homochirality.</text>
</comment>
<dbReference type="InterPro" id="IPR003732">
    <property type="entry name" value="Daa-tRNA_deacyls_DTD"/>
</dbReference>
<keyword evidence="2" id="KW-0820">tRNA-binding</keyword>
<dbReference type="SUPFAM" id="SSF69500">
    <property type="entry name" value="DTD-like"/>
    <property type="match status" value="1"/>
</dbReference>
<comment type="catalytic activity">
    <reaction evidence="2">
        <text>a D-aminoacyl-tRNA + H2O = a tRNA + a D-alpha-amino acid + H(+)</text>
        <dbReference type="Rhea" id="RHEA:13953"/>
        <dbReference type="Rhea" id="RHEA-COMP:10123"/>
        <dbReference type="Rhea" id="RHEA-COMP:10124"/>
        <dbReference type="ChEBI" id="CHEBI:15377"/>
        <dbReference type="ChEBI" id="CHEBI:15378"/>
        <dbReference type="ChEBI" id="CHEBI:59871"/>
        <dbReference type="ChEBI" id="CHEBI:78442"/>
        <dbReference type="ChEBI" id="CHEBI:79333"/>
        <dbReference type="EC" id="3.1.1.96"/>
    </reaction>
</comment>
<dbReference type="InterPro" id="IPR023509">
    <property type="entry name" value="DTD-like_sf"/>
</dbReference>
<dbReference type="GO" id="GO:0106026">
    <property type="term" value="F:Gly-tRNA(Ala) deacylase activity"/>
    <property type="evidence" value="ECO:0007669"/>
    <property type="project" value="UniProtKB-UniRule"/>
</dbReference>
<organism evidence="3 4">
    <name type="scientific">Sorangium cellulosum</name>
    <name type="common">Polyangium cellulosum</name>
    <dbReference type="NCBI Taxonomy" id="56"/>
    <lineage>
        <taxon>Bacteria</taxon>
        <taxon>Pseudomonadati</taxon>
        <taxon>Myxococcota</taxon>
        <taxon>Polyangia</taxon>
        <taxon>Polyangiales</taxon>
        <taxon>Polyangiaceae</taxon>
        <taxon>Sorangium</taxon>
    </lineage>
</organism>
<dbReference type="PANTHER" id="PTHR10472">
    <property type="entry name" value="D-TYROSYL-TRNA TYR DEACYLASE"/>
    <property type="match status" value="1"/>
</dbReference>
<dbReference type="PANTHER" id="PTHR10472:SF5">
    <property type="entry name" value="D-AMINOACYL-TRNA DEACYLASE 1"/>
    <property type="match status" value="1"/>
</dbReference>
<comment type="domain">
    <text evidence="2">A Gly-cisPro motif from one monomer fits into the active site of the other monomer to allow specific chiral rejection of L-amino acids.</text>
</comment>
<dbReference type="OrthoDB" id="9801395at2"/>
<comment type="similarity">
    <text evidence="1 2">Belongs to the DTD family.</text>
</comment>
<dbReference type="NCBIfam" id="TIGR00256">
    <property type="entry name" value="D-aminoacyl-tRNA deacylase"/>
    <property type="match status" value="1"/>
</dbReference>
<dbReference type="HAMAP" id="MF_00518">
    <property type="entry name" value="Deacylase_Dtd"/>
    <property type="match status" value="1"/>
</dbReference>
<keyword evidence="2" id="KW-0694">RNA-binding</keyword>
<name>A0A150PZZ0_SORCE</name>
<evidence type="ECO:0000256" key="1">
    <source>
        <dbReference type="ARBA" id="ARBA00009673"/>
    </source>
</evidence>
<comment type="subcellular location">
    <subcellularLocation>
        <location evidence="2">Cytoplasm</location>
    </subcellularLocation>
</comment>